<evidence type="ECO:0000259" key="1">
    <source>
        <dbReference type="Pfam" id="PF03407"/>
    </source>
</evidence>
<gene>
    <name evidence="2" type="ORF">UT84_C0031G0005</name>
</gene>
<dbReference type="EMBL" id="LBYI01000031">
    <property type="protein sequence ID" value="KKR49360.1"/>
    <property type="molecule type" value="Genomic_DNA"/>
</dbReference>
<dbReference type="InterPro" id="IPR005069">
    <property type="entry name" value="Nucl-diP-sugar_transferase"/>
</dbReference>
<proteinExistence type="predicted"/>
<dbReference type="Pfam" id="PF03407">
    <property type="entry name" value="Nucleotid_trans"/>
    <property type="match status" value="1"/>
</dbReference>
<reference evidence="2 3" key="1">
    <citation type="journal article" date="2015" name="Nature">
        <title>rRNA introns, odd ribosomes, and small enigmatic genomes across a large radiation of phyla.</title>
        <authorList>
            <person name="Brown C.T."/>
            <person name="Hug L.A."/>
            <person name="Thomas B.C."/>
            <person name="Sharon I."/>
            <person name="Castelle C.J."/>
            <person name="Singh A."/>
            <person name="Wilkins M.J."/>
            <person name="Williams K.H."/>
            <person name="Banfield J.F."/>
        </authorList>
    </citation>
    <scope>NUCLEOTIDE SEQUENCE [LARGE SCALE GENOMIC DNA]</scope>
</reference>
<dbReference type="Proteomes" id="UP000034531">
    <property type="component" value="Unassembled WGS sequence"/>
</dbReference>
<accession>A0A0G0TQM6</accession>
<feature type="domain" description="Nucleotide-diphospho-sugar transferase" evidence="1">
    <location>
        <begin position="121"/>
        <end position="280"/>
    </location>
</feature>
<comment type="caution">
    <text evidence="2">The sequence shown here is derived from an EMBL/GenBank/DDBJ whole genome shotgun (WGS) entry which is preliminary data.</text>
</comment>
<dbReference type="SUPFAM" id="SSF53448">
    <property type="entry name" value="Nucleotide-diphospho-sugar transferases"/>
    <property type="match status" value="1"/>
</dbReference>
<name>A0A0G0TQM6_9BACT</name>
<organism evidence="2 3">
    <name type="scientific">Candidatus Curtissbacteria bacterium GW2011_GWA1_40_16</name>
    <dbReference type="NCBI Taxonomy" id="1618405"/>
    <lineage>
        <taxon>Bacteria</taxon>
        <taxon>Candidatus Curtissiibacteriota</taxon>
    </lineage>
</organism>
<sequence>MYQIFLFKIKNYLLNFKFKYWLIYKKCQLRYLLYQTKTVESLLPNKSNSEIITLTSHDHLLMYLICIKTFSYYSKQNFFYTVVDDGSLNKSDIKLIKKFIKNVRFIPNKESKKILGPILKTKYYTNSLIQKNTMVKKHIYLPLLSMKNKILMLDSDILFYKKPLHIIKFLNDKSVDKVLFMSDYWNGYSVSKIEAKYFFKLRLISRLNGGLISYNPKETDYELIEKYLNFLSNCSYNRFINMQTILSMMFSKKNNKLLHRLPSSYYVPFNQKNKTNTICKHFISNSSVRYRFYSEASVLLKSILSEEKLLFK</sequence>
<dbReference type="InterPro" id="IPR029044">
    <property type="entry name" value="Nucleotide-diphossugar_trans"/>
</dbReference>
<protein>
    <recommendedName>
        <fullName evidence="1">Nucleotide-diphospho-sugar transferase domain-containing protein</fullName>
    </recommendedName>
</protein>
<dbReference type="AlphaFoldDB" id="A0A0G0TQM6"/>
<evidence type="ECO:0000313" key="2">
    <source>
        <dbReference type="EMBL" id="KKR49360.1"/>
    </source>
</evidence>
<evidence type="ECO:0000313" key="3">
    <source>
        <dbReference type="Proteomes" id="UP000034531"/>
    </source>
</evidence>